<name>A0A3Q9BK94_9LACT</name>
<gene>
    <name evidence="2" type="ORF">EJN90_06460</name>
</gene>
<accession>A0A3Q9BK94</accession>
<organism evidence="2 3">
    <name type="scientific">Jeotgalibaca ciconiae</name>
    <dbReference type="NCBI Taxonomy" id="2496265"/>
    <lineage>
        <taxon>Bacteria</taxon>
        <taxon>Bacillati</taxon>
        <taxon>Bacillota</taxon>
        <taxon>Bacilli</taxon>
        <taxon>Lactobacillales</taxon>
        <taxon>Carnobacteriaceae</taxon>
        <taxon>Jeotgalibaca</taxon>
    </lineage>
</organism>
<evidence type="ECO:0000256" key="1">
    <source>
        <dbReference type="SAM" id="Phobius"/>
    </source>
</evidence>
<keyword evidence="1" id="KW-0812">Transmembrane</keyword>
<dbReference type="OrthoDB" id="9803265at2"/>
<evidence type="ECO:0000313" key="3">
    <source>
        <dbReference type="Proteomes" id="UP000273326"/>
    </source>
</evidence>
<dbReference type="Pfam" id="PF16316">
    <property type="entry name" value="DUF4956"/>
    <property type="match status" value="1"/>
</dbReference>
<reference evidence="3" key="1">
    <citation type="submission" date="2018-12" db="EMBL/GenBank/DDBJ databases">
        <title>Complete genome sequencing of Jeotgalibaca sp. H21T32.</title>
        <authorList>
            <person name="Bae J.-W."/>
            <person name="Lee S.-Y."/>
        </authorList>
    </citation>
    <scope>NUCLEOTIDE SEQUENCE [LARGE SCALE GENOMIC DNA]</scope>
    <source>
        <strain evidence="3">H21T32</strain>
    </source>
</reference>
<dbReference type="AlphaFoldDB" id="A0A3Q9BK94"/>
<protein>
    <submittedName>
        <fullName evidence="2">DUF4956 domain-containing protein</fullName>
    </submittedName>
</protein>
<keyword evidence="1" id="KW-0472">Membrane</keyword>
<feature type="transmembrane region" description="Helical" evidence="1">
    <location>
        <begin position="14"/>
        <end position="37"/>
    </location>
</feature>
<evidence type="ECO:0000313" key="2">
    <source>
        <dbReference type="EMBL" id="AZP04311.1"/>
    </source>
</evidence>
<dbReference type="Proteomes" id="UP000273326">
    <property type="component" value="Chromosome"/>
</dbReference>
<dbReference type="InterPro" id="IPR032531">
    <property type="entry name" value="DUF4956"/>
</dbReference>
<dbReference type="KEGG" id="jeh:EJN90_06460"/>
<keyword evidence="3" id="KW-1185">Reference proteome</keyword>
<keyword evidence="1" id="KW-1133">Transmembrane helix</keyword>
<dbReference type="RefSeq" id="WP_126109600.1">
    <property type="nucleotide sequence ID" value="NZ_CP034465.1"/>
</dbReference>
<feature type="transmembrane region" description="Helical" evidence="1">
    <location>
        <begin position="49"/>
        <end position="78"/>
    </location>
</feature>
<dbReference type="EMBL" id="CP034465">
    <property type="protein sequence ID" value="AZP04311.1"/>
    <property type="molecule type" value="Genomic_DNA"/>
</dbReference>
<sequence length="227" mass="24898">MNGLFNSLLVESTAAFSLIDFLMCTVASLFLGWMIAWSYMKTNQYNKGFVITLFVLPSIVQMVILLVSGSVGTGVAALGAFSLVRFRSIPGTAKEISSIFLAMAVGLATGTGYVGIAILFTVMVCATMLVLNGSSFAEKGAGERFLRITIPENLDYTNVFDEVFEEYLTKNELISVRTTNMGSLFRVEYQVEMKDAKNEKQLIDALRTRNGNLEISCSRSLEGKEVL</sequence>
<feature type="transmembrane region" description="Helical" evidence="1">
    <location>
        <begin position="98"/>
        <end position="131"/>
    </location>
</feature>
<proteinExistence type="predicted"/>